<evidence type="ECO:0000313" key="3">
    <source>
        <dbReference type="Proteomes" id="UP001152795"/>
    </source>
</evidence>
<proteinExistence type="predicted"/>
<dbReference type="AlphaFoldDB" id="A0A6S7FFV2"/>
<dbReference type="EMBL" id="CACRXK020000104">
    <property type="protein sequence ID" value="CAB3978324.1"/>
    <property type="molecule type" value="Genomic_DNA"/>
</dbReference>
<keyword evidence="3" id="KW-1185">Reference proteome</keyword>
<dbReference type="Proteomes" id="UP001152795">
    <property type="component" value="Unassembled WGS sequence"/>
</dbReference>
<evidence type="ECO:0000313" key="2">
    <source>
        <dbReference type="EMBL" id="CAB3978324.1"/>
    </source>
</evidence>
<sequence length="703" mass="79746">MDMAKSFKAAINRTFSDKGGVFWEKVSDQQLRSYIMEMMREFASNESRKQVTGSLIIGRQPNPVRVNDFGETLDEHATTGEIKDDVDNAVYILNENVQMNKDGVIPKENWTHRWMVPFLKVMPWVEKNASTFLHANPVHIEIPLRIFDWELFIVKAKFFFKTNFMPFLMLLCGGIGQFHYKKIIECIALESCPVPTAIGETACGKSTALRLVRKLMGMHMVSQSSGEFIVSNLTITTIPVCWDDPTHASCVRQPLMSVFNGLGNQTQKRGDEKPKTSFLLAVNFALDDDMRSFERTTPIYFQKLVTDGTEAAGDYLEAKRDIFLFTSTHCLPHIIRMSQCVNSANLAKHMDYFRDHLVGMSPRLPEIYSIYRLFAHEIISLVDNEAVLNTQAFDDFLEAHFLPHVKSLYATTVKVHTNLEDIMKLLVQAIELNERNEADLRTWMRPTVVAKDKTVFIAFVLPKALKEVKDAGLTPPTERNARDLINSVGGSSDFKSTFRKQPTKISAVRIPRSALSKSVLQQIDGFFNIPQEDNVDECDENEQPCANCAALELELKMCRTKSEQELQATKDRFQQQMERLDKEFKEEREINTKMKDDFQSKILQLNNKLVDAKAEMEKSGSKSKPRQPHVHHPSTSGSSIVAESINNAVDSQRASPVTSDADCLDDSGFLDSSDETQKGMYAPYHTLLIDISPYSPMALYNLK</sequence>
<feature type="compositionally biased region" description="Polar residues" evidence="1">
    <location>
        <begin position="633"/>
        <end position="658"/>
    </location>
</feature>
<evidence type="ECO:0000256" key="1">
    <source>
        <dbReference type="SAM" id="MobiDB-lite"/>
    </source>
</evidence>
<reference evidence="2" key="1">
    <citation type="submission" date="2020-04" db="EMBL/GenBank/DDBJ databases">
        <authorList>
            <person name="Alioto T."/>
            <person name="Alioto T."/>
            <person name="Gomez Garrido J."/>
        </authorList>
    </citation>
    <scope>NUCLEOTIDE SEQUENCE</scope>
    <source>
        <strain evidence="2">A484AB</strain>
    </source>
</reference>
<comment type="caution">
    <text evidence="2">The sequence shown here is derived from an EMBL/GenBank/DDBJ whole genome shotgun (WGS) entry which is preliminary data.</text>
</comment>
<accession>A0A6S7FFV2</accession>
<protein>
    <submittedName>
        <fullName evidence="2">Uncharacterized protein</fullName>
    </submittedName>
</protein>
<organism evidence="2 3">
    <name type="scientific">Paramuricea clavata</name>
    <name type="common">Red gorgonian</name>
    <name type="synonym">Violescent sea-whip</name>
    <dbReference type="NCBI Taxonomy" id="317549"/>
    <lineage>
        <taxon>Eukaryota</taxon>
        <taxon>Metazoa</taxon>
        <taxon>Cnidaria</taxon>
        <taxon>Anthozoa</taxon>
        <taxon>Octocorallia</taxon>
        <taxon>Malacalcyonacea</taxon>
        <taxon>Plexauridae</taxon>
        <taxon>Paramuricea</taxon>
    </lineage>
</organism>
<feature type="region of interest" description="Disordered" evidence="1">
    <location>
        <begin position="613"/>
        <end position="676"/>
    </location>
</feature>
<gene>
    <name evidence="2" type="ORF">PACLA_8A008100</name>
</gene>
<feature type="compositionally biased region" description="Basic residues" evidence="1">
    <location>
        <begin position="621"/>
        <end position="632"/>
    </location>
</feature>
<name>A0A6S7FFV2_PARCT</name>
<dbReference type="OrthoDB" id="5988509at2759"/>